<sequence>MFPLYKDKSTVELMITKSSNVLRKLKRKYEIIIIDDGCPQNSGKLAREVAKKFTNIKIFSHKKNFGYGAALKTGLKKCKNDWIFMIDGDAEYDVNDLFRLLKVSKDCDLVITYRYKKKYSTNRIIISWIYNAILRLIFKIKFRDISTGSRFVSRKLVENIKLESNSPFIGAELAIKAGLAGYKVGEVGIHTFPRTFSTGSTVSIKNILLTLKDMIFFFSKITVK</sequence>
<dbReference type="GO" id="GO:0009103">
    <property type="term" value="P:lipopolysaccharide biosynthetic process"/>
    <property type="evidence" value="ECO:0007669"/>
    <property type="project" value="UniProtKB-KW"/>
</dbReference>
<keyword evidence="5" id="KW-0448">Lipopolysaccharide biosynthesis</keyword>
<name>A0A382GW90_9ZZZZ</name>
<keyword evidence="3" id="KW-0808">Transferase</keyword>
<gene>
    <name evidence="9" type="ORF">METZ01_LOCUS231999</name>
</gene>
<reference evidence="9" key="1">
    <citation type="submission" date="2018-05" db="EMBL/GenBank/DDBJ databases">
        <authorList>
            <person name="Lanie J.A."/>
            <person name="Ng W.-L."/>
            <person name="Kazmierczak K.M."/>
            <person name="Andrzejewski T.M."/>
            <person name="Davidsen T.M."/>
            <person name="Wayne K.J."/>
            <person name="Tettelin H."/>
            <person name="Glass J.I."/>
            <person name="Rusch D."/>
            <person name="Podicherti R."/>
            <person name="Tsui H.-C.T."/>
            <person name="Winkler M.E."/>
        </authorList>
    </citation>
    <scope>NUCLEOTIDE SEQUENCE</scope>
</reference>
<dbReference type="InterPro" id="IPR029044">
    <property type="entry name" value="Nucleotide-diphossugar_trans"/>
</dbReference>
<dbReference type="SUPFAM" id="SSF53448">
    <property type="entry name" value="Nucleotide-diphospho-sugar transferases"/>
    <property type="match status" value="1"/>
</dbReference>
<proteinExistence type="predicted"/>
<dbReference type="InterPro" id="IPR050256">
    <property type="entry name" value="Glycosyltransferase_2"/>
</dbReference>
<evidence type="ECO:0000256" key="3">
    <source>
        <dbReference type="ARBA" id="ARBA00022679"/>
    </source>
</evidence>
<keyword evidence="1" id="KW-1003">Cell membrane</keyword>
<evidence type="ECO:0000313" key="9">
    <source>
        <dbReference type="EMBL" id="SVB79145.1"/>
    </source>
</evidence>
<evidence type="ECO:0000256" key="6">
    <source>
        <dbReference type="ARBA" id="ARBA00022989"/>
    </source>
</evidence>
<evidence type="ECO:0000256" key="5">
    <source>
        <dbReference type="ARBA" id="ARBA00022985"/>
    </source>
</evidence>
<dbReference type="CDD" id="cd04179">
    <property type="entry name" value="DPM_DPG-synthase_like"/>
    <property type="match status" value="1"/>
</dbReference>
<dbReference type="GO" id="GO:0099621">
    <property type="term" value="F:undecaprenyl-phosphate 4-deoxy-4-formamido-L-arabinose transferase activity"/>
    <property type="evidence" value="ECO:0007669"/>
    <property type="project" value="TreeGrafter"/>
</dbReference>
<dbReference type="Gene3D" id="3.90.550.10">
    <property type="entry name" value="Spore Coat Polysaccharide Biosynthesis Protein SpsA, Chain A"/>
    <property type="match status" value="1"/>
</dbReference>
<dbReference type="InterPro" id="IPR001173">
    <property type="entry name" value="Glyco_trans_2-like"/>
</dbReference>
<evidence type="ECO:0000259" key="8">
    <source>
        <dbReference type="Pfam" id="PF00535"/>
    </source>
</evidence>
<evidence type="ECO:0000256" key="1">
    <source>
        <dbReference type="ARBA" id="ARBA00022475"/>
    </source>
</evidence>
<dbReference type="AlphaFoldDB" id="A0A382GW90"/>
<dbReference type="EMBL" id="UINC01057702">
    <property type="protein sequence ID" value="SVB79145.1"/>
    <property type="molecule type" value="Genomic_DNA"/>
</dbReference>
<dbReference type="PANTHER" id="PTHR48090:SF3">
    <property type="entry name" value="UNDECAPRENYL-PHOSPHATE 4-DEOXY-4-FORMAMIDO-L-ARABINOSE TRANSFERASE"/>
    <property type="match status" value="1"/>
</dbReference>
<evidence type="ECO:0000256" key="2">
    <source>
        <dbReference type="ARBA" id="ARBA00022676"/>
    </source>
</evidence>
<dbReference type="PANTHER" id="PTHR48090">
    <property type="entry name" value="UNDECAPRENYL-PHOSPHATE 4-DEOXY-4-FORMAMIDO-L-ARABINOSE TRANSFERASE-RELATED"/>
    <property type="match status" value="1"/>
</dbReference>
<accession>A0A382GW90</accession>
<keyword evidence="6" id="KW-1133">Transmembrane helix</keyword>
<dbReference type="Pfam" id="PF00535">
    <property type="entry name" value="Glycos_transf_2"/>
    <property type="match status" value="1"/>
</dbReference>
<feature type="domain" description="Glycosyltransferase 2-like" evidence="8">
    <location>
        <begin position="21"/>
        <end position="159"/>
    </location>
</feature>
<keyword evidence="7" id="KW-0472">Membrane</keyword>
<dbReference type="GO" id="GO:0005886">
    <property type="term" value="C:plasma membrane"/>
    <property type="evidence" value="ECO:0007669"/>
    <property type="project" value="TreeGrafter"/>
</dbReference>
<evidence type="ECO:0000256" key="4">
    <source>
        <dbReference type="ARBA" id="ARBA00022692"/>
    </source>
</evidence>
<evidence type="ECO:0000256" key="7">
    <source>
        <dbReference type="ARBA" id="ARBA00023136"/>
    </source>
</evidence>
<keyword evidence="4" id="KW-0812">Transmembrane</keyword>
<protein>
    <recommendedName>
        <fullName evidence="8">Glycosyltransferase 2-like domain-containing protein</fullName>
    </recommendedName>
</protein>
<organism evidence="9">
    <name type="scientific">marine metagenome</name>
    <dbReference type="NCBI Taxonomy" id="408172"/>
    <lineage>
        <taxon>unclassified sequences</taxon>
        <taxon>metagenomes</taxon>
        <taxon>ecological metagenomes</taxon>
    </lineage>
</organism>
<keyword evidence="2" id="KW-0328">Glycosyltransferase</keyword>